<dbReference type="GO" id="GO:0016874">
    <property type="term" value="F:ligase activity"/>
    <property type="evidence" value="ECO:0007669"/>
    <property type="project" value="UniProtKB-UniRule"/>
</dbReference>
<gene>
    <name evidence="2" type="primary">bshC</name>
    <name evidence="5" type="ORF">EDD69_10569</name>
</gene>
<reference evidence="5 6" key="1">
    <citation type="submission" date="2019-03" db="EMBL/GenBank/DDBJ databases">
        <title>Genomic Encyclopedia of Type Strains, Phase IV (KMG-IV): sequencing the most valuable type-strain genomes for metagenomic binning, comparative biology and taxonomic classification.</title>
        <authorList>
            <person name="Goeker M."/>
        </authorList>
    </citation>
    <scope>NUCLEOTIDE SEQUENCE [LARGE SCALE GENOMIC DNA]</scope>
    <source>
        <strain evidence="5 6">DSM 24979</strain>
    </source>
</reference>
<evidence type="ECO:0000313" key="5">
    <source>
        <dbReference type="EMBL" id="TCL50272.1"/>
    </source>
</evidence>
<comment type="similarity">
    <text evidence="2">Belongs to the BshC family.</text>
</comment>
<keyword evidence="1 2" id="KW-0436">Ligase</keyword>
<dbReference type="NCBIfam" id="TIGR03998">
    <property type="entry name" value="thiol_BshC"/>
    <property type="match status" value="1"/>
</dbReference>
<dbReference type="Pfam" id="PF10079">
    <property type="entry name" value="Rossmann-like_BshC"/>
    <property type="match status" value="1"/>
</dbReference>
<evidence type="ECO:0000259" key="3">
    <source>
        <dbReference type="Pfam" id="PF10079"/>
    </source>
</evidence>
<evidence type="ECO:0000256" key="1">
    <source>
        <dbReference type="ARBA" id="ARBA00022598"/>
    </source>
</evidence>
<protein>
    <recommendedName>
        <fullName evidence="2">Putative cysteine ligase BshC</fullName>
        <ecNumber evidence="2">6.-.-.-</ecNumber>
    </recommendedName>
</protein>
<evidence type="ECO:0000256" key="2">
    <source>
        <dbReference type="HAMAP-Rule" id="MF_01867"/>
    </source>
</evidence>
<dbReference type="InterPro" id="IPR011199">
    <property type="entry name" value="Bacillithiol_biosynth_BshC"/>
</dbReference>
<dbReference type="InterPro" id="IPR055399">
    <property type="entry name" value="CC_BshC"/>
</dbReference>
<dbReference type="AlphaFoldDB" id="A0A4R1QFS1"/>
<name>A0A4R1QFS1_9BACL</name>
<feature type="domain" description="Bacillithiol biosynthesis BshC N-terminal Rossmann-like" evidence="3">
    <location>
        <begin position="1"/>
        <end position="380"/>
    </location>
</feature>
<evidence type="ECO:0000313" key="6">
    <source>
        <dbReference type="Proteomes" id="UP000295658"/>
    </source>
</evidence>
<organism evidence="5 6">
    <name type="scientific">Thermolongibacillus altinsuensis</name>
    <dbReference type="NCBI Taxonomy" id="575256"/>
    <lineage>
        <taxon>Bacteria</taxon>
        <taxon>Bacillati</taxon>
        <taxon>Bacillota</taxon>
        <taxon>Bacilli</taxon>
        <taxon>Bacillales</taxon>
        <taxon>Anoxybacillaceae</taxon>
        <taxon>Thermolongibacillus</taxon>
    </lineage>
</organism>
<comment type="function">
    <text evidence="2">Involved in bacillithiol (BSH) biosynthesis. May catalyze the last step of the pathway, the addition of cysteine to glucosamine malate (GlcN-Mal) to generate BSH.</text>
</comment>
<dbReference type="PIRSF" id="PIRSF012535">
    <property type="entry name" value="UCP012535"/>
    <property type="match status" value="1"/>
</dbReference>
<comment type="caution">
    <text evidence="5">The sequence shown here is derived from an EMBL/GenBank/DDBJ whole genome shotgun (WGS) entry which is preliminary data.</text>
</comment>
<proteinExistence type="inferred from homology"/>
<evidence type="ECO:0000259" key="4">
    <source>
        <dbReference type="Pfam" id="PF24850"/>
    </source>
</evidence>
<feature type="domain" description="Bacillithiol biosynthesis BshC C-terminal coiled-coil" evidence="4">
    <location>
        <begin position="382"/>
        <end position="540"/>
    </location>
</feature>
<dbReference type="OrthoDB" id="9765151at2"/>
<dbReference type="EC" id="6.-.-.-" evidence="2"/>
<sequence>MEILELSLPATNRLATDYIEGRFPMKEGFHYDIEKTNTFQQRAQHLQQRTYPRQQLVQHLLAYHKKFNASEQTIQNIEKLLHSQSVVVIGGQQAGLLTGPLYTIHKIISILTLARQQEKELGIPIVPIFWIASEDHDFAEVNHVYVAEKGKVEKKVYPHSLKEKKMVARIPLDYTTCQRWIEEVVKTYGETDVTNEMLSFLNECLQQGRTVADFFAAIILRLFAKEGLVVVDAAHPSLREIEREFFAALIDQHKAITNAVLSQQKHLETLGYRRMIEIAPTCANLFYHRDDERLLLHYDEEQQFYTKDGSERFTMAQLLAIAENEPSRLSNNVITRPLMQEFLFPTLAFIAGPGEIAYWAELKRAFSLFGWNMPPVIPRLTFTFVERSIATDLHETGMSVEEVLKYGTEQAMEKWLSEQMPIPLADIVADAKKEIERIHRSLREVGLQVDASLEPVLLKNAALIQSQIDFLQQFIERKLVEKHEVHLGKFRRVELSLKPNGLPQERIWNIFYYINKYGFDFLDRLMSVDYCWNGKHKIVFI</sequence>
<dbReference type="EMBL" id="SLUL01000005">
    <property type="protein sequence ID" value="TCL50272.1"/>
    <property type="molecule type" value="Genomic_DNA"/>
</dbReference>
<dbReference type="Pfam" id="PF24850">
    <property type="entry name" value="CC_BshC"/>
    <property type="match status" value="1"/>
</dbReference>
<dbReference type="Proteomes" id="UP000295658">
    <property type="component" value="Unassembled WGS sequence"/>
</dbReference>
<dbReference type="InterPro" id="IPR055398">
    <property type="entry name" value="Rossmann-like_BshC"/>
</dbReference>
<accession>A0A4R1QFS1</accession>
<dbReference type="RefSeq" id="WP_132948044.1">
    <property type="nucleotide sequence ID" value="NZ_BSVG01000003.1"/>
</dbReference>
<keyword evidence="6" id="KW-1185">Reference proteome</keyword>
<dbReference type="HAMAP" id="MF_01867">
    <property type="entry name" value="BshC"/>
    <property type="match status" value="1"/>
</dbReference>